<evidence type="ECO:0000256" key="1">
    <source>
        <dbReference type="SAM" id="MobiDB-lite"/>
    </source>
</evidence>
<organism evidence="2 3">
    <name type="scientific">Candidatus Gottesmanbacteria bacterium RIFCSPHIGHO2_01_FULL_39_10</name>
    <dbReference type="NCBI Taxonomy" id="1798375"/>
    <lineage>
        <taxon>Bacteria</taxon>
        <taxon>Candidatus Gottesmaniibacteriota</taxon>
    </lineage>
</organism>
<evidence type="ECO:0000313" key="2">
    <source>
        <dbReference type="EMBL" id="OGG14507.1"/>
    </source>
</evidence>
<sequence length="563" mass="61718">MVEGGGIGARMRGAIKGAAHGVGAKAGGIGEAIGSHLPHQTPDSSSKPFVTVTVDNGKRRFEPSQSDPLDVLKPPTTSTPDTSAAKAPETVPAKPLTDRIKDALKPENTAGKLDHIAMTDDQINAEAQTRFNTLIAEKGAANVDDKTELPSLIKQIKEEQERLKQSLEKARLVAGQAQSMAEDGSVENPSTHQKEYLQVQDLVDALKATHTPETNALAQDVEVSGWVIDPTNPNQPMDRLTYIKTQVDNQNRDGKMTLEQKKEAAIAWGQDFDRNAKFMRSPEQIAQEKAASSNKTPDQAAAEQKLTPQEELDDSLTALDEMDRLLNNDELLKDKKTAAVVYNAIAMIKLARYPGSIKDFAGLPWRLHFTRSTLRYAYDTLKTVKIKGKTVSDSLKPESKTSIEGLVSGNQGAKDYQAEVVQYMKNLLEIQGQWNPAMEQLFNTENFAMTAMTTLTATMPGSHVDTVLEGNHFIKKNNLQKAMKPNVKPIRQAIFGDWKPEQDEHFYKMAGLYVKERKGLIGFLQKYGKSSGGIFFMMMLMKLDEYLNTGVTSGQSGGAAGPG</sequence>
<feature type="compositionally biased region" description="Low complexity" evidence="1">
    <location>
        <begin position="73"/>
        <end position="88"/>
    </location>
</feature>
<feature type="region of interest" description="Disordered" evidence="1">
    <location>
        <begin position="32"/>
        <end position="96"/>
    </location>
</feature>
<gene>
    <name evidence="2" type="ORF">A2773_05505</name>
</gene>
<name>A0A1F5ZQY9_9BACT</name>
<accession>A0A1F5ZQY9</accession>
<dbReference type="AlphaFoldDB" id="A0A1F5ZQY9"/>
<evidence type="ECO:0000313" key="3">
    <source>
        <dbReference type="Proteomes" id="UP000177383"/>
    </source>
</evidence>
<comment type="caution">
    <text evidence="2">The sequence shown here is derived from an EMBL/GenBank/DDBJ whole genome shotgun (WGS) entry which is preliminary data.</text>
</comment>
<proteinExistence type="predicted"/>
<dbReference type="EMBL" id="MFJE01000015">
    <property type="protein sequence ID" value="OGG14507.1"/>
    <property type="molecule type" value="Genomic_DNA"/>
</dbReference>
<reference evidence="2 3" key="1">
    <citation type="journal article" date="2016" name="Nat. Commun.">
        <title>Thousands of microbial genomes shed light on interconnected biogeochemical processes in an aquifer system.</title>
        <authorList>
            <person name="Anantharaman K."/>
            <person name="Brown C.T."/>
            <person name="Hug L.A."/>
            <person name="Sharon I."/>
            <person name="Castelle C.J."/>
            <person name="Probst A.J."/>
            <person name="Thomas B.C."/>
            <person name="Singh A."/>
            <person name="Wilkins M.J."/>
            <person name="Karaoz U."/>
            <person name="Brodie E.L."/>
            <person name="Williams K.H."/>
            <person name="Hubbard S.S."/>
            <person name="Banfield J.F."/>
        </authorList>
    </citation>
    <scope>NUCLEOTIDE SEQUENCE [LARGE SCALE GENOMIC DNA]</scope>
</reference>
<dbReference type="Proteomes" id="UP000177383">
    <property type="component" value="Unassembled WGS sequence"/>
</dbReference>
<dbReference type="STRING" id="1798375.A2773_05505"/>
<protein>
    <submittedName>
        <fullName evidence="2">Uncharacterized protein</fullName>
    </submittedName>
</protein>
<feature type="region of interest" description="Disordered" evidence="1">
    <location>
        <begin position="287"/>
        <end position="310"/>
    </location>
</feature>